<dbReference type="InterPro" id="IPR013123">
    <property type="entry name" value="SpoU_subst-bd"/>
</dbReference>
<comment type="caution">
    <text evidence="8">The sequence shown here is derived from an EMBL/GenBank/DDBJ whole genome shotgun (WGS) entry which is preliminary data.</text>
</comment>
<dbReference type="GO" id="GO:0016435">
    <property type="term" value="F:rRNA (guanine) methyltransferase activity"/>
    <property type="evidence" value="ECO:0007669"/>
    <property type="project" value="TreeGrafter"/>
</dbReference>
<keyword evidence="3 8" id="KW-0808">Transferase</keyword>
<dbReference type="EMBL" id="MCFL01000074">
    <property type="protein sequence ID" value="ORZ30784.1"/>
    <property type="molecule type" value="Genomic_DNA"/>
</dbReference>
<keyword evidence="2 8" id="KW-0489">Methyltransferase</keyword>
<evidence type="ECO:0000259" key="7">
    <source>
        <dbReference type="SMART" id="SM00967"/>
    </source>
</evidence>
<dbReference type="Gene3D" id="3.40.1280.10">
    <property type="match status" value="1"/>
</dbReference>
<gene>
    <name evidence="8" type="ORF">BCR44DRAFT_30226</name>
</gene>
<evidence type="ECO:0000256" key="1">
    <source>
        <dbReference type="ARBA" id="ARBA00004173"/>
    </source>
</evidence>
<accession>A0A1Y2H9V1</accession>
<evidence type="ECO:0000313" key="9">
    <source>
        <dbReference type="Proteomes" id="UP000193411"/>
    </source>
</evidence>
<evidence type="ECO:0000256" key="4">
    <source>
        <dbReference type="ARBA" id="ARBA00022946"/>
    </source>
</evidence>
<dbReference type="PANTHER" id="PTHR46103">
    <property type="entry name" value="RRNA METHYLTRANSFERASE 1, MITOCHONDRIAL"/>
    <property type="match status" value="1"/>
</dbReference>
<dbReference type="PANTHER" id="PTHR46103:SF1">
    <property type="entry name" value="RRNA METHYLTRANSFERASE 1, MITOCHONDRIAL"/>
    <property type="match status" value="1"/>
</dbReference>
<dbReference type="Pfam" id="PF08032">
    <property type="entry name" value="SpoU_sub_bind"/>
    <property type="match status" value="1"/>
</dbReference>
<evidence type="ECO:0000256" key="5">
    <source>
        <dbReference type="ARBA" id="ARBA00023128"/>
    </source>
</evidence>
<dbReference type="AlphaFoldDB" id="A0A1Y2H9V1"/>
<comment type="subcellular location">
    <subcellularLocation>
        <location evidence="1">Mitochondrion</location>
    </subcellularLocation>
</comment>
<proteinExistence type="predicted"/>
<dbReference type="InterPro" id="IPR047182">
    <property type="entry name" value="MRM1"/>
</dbReference>
<dbReference type="InterPro" id="IPR029028">
    <property type="entry name" value="Alpha/beta_knot_MTases"/>
</dbReference>
<dbReference type="InterPro" id="IPR029064">
    <property type="entry name" value="Ribosomal_eL30-like_sf"/>
</dbReference>
<dbReference type="GO" id="GO:0005739">
    <property type="term" value="C:mitochondrion"/>
    <property type="evidence" value="ECO:0007669"/>
    <property type="project" value="UniProtKB-SubCell"/>
</dbReference>
<dbReference type="OrthoDB" id="270651at2759"/>
<dbReference type="SUPFAM" id="SSF75217">
    <property type="entry name" value="alpha/beta knot"/>
    <property type="match status" value="1"/>
</dbReference>
<dbReference type="STRING" id="765915.A0A1Y2H9V1"/>
<reference evidence="8 9" key="1">
    <citation type="submission" date="2016-07" db="EMBL/GenBank/DDBJ databases">
        <title>Pervasive Adenine N6-methylation of Active Genes in Fungi.</title>
        <authorList>
            <consortium name="DOE Joint Genome Institute"/>
            <person name="Mondo S.J."/>
            <person name="Dannebaum R.O."/>
            <person name="Kuo R.C."/>
            <person name="Labutti K."/>
            <person name="Haridas S."/>
            <person name="Kuo A."/>
            <person name="Salamov A."/>
            <person name="Ahrendt S.R."/>
            <person name="Lipzen A."/>
            <person name="Sullivan W."/>
            <person name="Andreopoulos W.B."/>
            <person name="Clum A."/>
            <person name="Lindquist E."/>
            <person name="Daum C."/>
            <person name="Ramamoorthy G.K."/>
            <person name="Gryganskyi A."/>
            <person name="Culley D."/>
            <person name="Magnuson J.K."/>
            <person name="James T.Y."/>
            <person name="O'Malley M.A."/>
            <person name="Stajich J.E."/>
            <person name="Spatafora J.W."/>
            <person name="Visel A."/>
            <person name="Grigoriev I.V."/>
        </authorList>
    </citation>
    <scope>NUCLEOTIDE SEQUENCE [LARGE SCALE GENOMIC DNA]</scope>
    <source>
        <strain evidence="8 9">PL171</strain>
    </source>
</reference>
<dbReference type="Gene3D" id="3.30.1330.30">
    <property type="match status" value="1"/>
</dbReference>
<keyword evidence="5" id="KW-0496">Mitochondrion</keyword>
<sequence>MPNDYLYGANVVLAALLAQRRRLVRAHVQTRAPQLLGRRAPPMRPDMAAIMDLIQERNVPVRTRDRFELDELSDGRPHNGIVLEVSPLDIPYLKSLDRPSQSDSTWPPLWLYLDGIQDPQNLGAILRTSHFLGVSGVAIAERGSANPATPAVSKASAGALEMMRNVCLVSSGLTLVKEAKKDGWRILGAAKRPAVAGERAGGEGGSAHAKQTLVLIGNEHKGIRSSLLPLIDEYVWVRPSHAPTASLVHDPALAVVDEDPVESLNVSVATAIILSHLLGQRQSPVVHVE</sequence>
<keyword evidence="4" id="KW-0809">Transit peptide</keyword>
<dbReference type="SMART" id="SM00967">
    <property type="entry name" value="SpoU_sub_bind"/>
    <property type="match status" value="1"/>
</dbReference>
<evidence type="ECO:0000313" key="8">
    <source>
        <dbReference type="EMBL" id="ORZ30784.1"/>
    </source>
</evidence>
<evidence type="ECO:0000256" key="3">
    <source>
        <dbReference type="ARBA" id="ARBA00022679"/>
    </source>
</evidence>
<dbReference type="InterPro" id="IPR001537">
    <property type="entry name" value="SpoU_MeTrfase"/>
</dbReference>
<evidence type="ECO:0000256" key="2">
    <source>
        <dbReference type="ARBA" id="ARBA00022603"/>
    </source>
</evidence>
<protein>
    <recommendedName>
        <fullName evidence="6">rRNA methyltransferase 1, mitochondrial</fullName>
    </recommendedName>
</protein>
<dbReference type="Pfam" id="PF00588">
    <property type="entry name" value="SpoU_methylase"/>
    <property type="match status" value="1"/>
</dbReference>
<name>A0A1Y2H9V1_9FUNG</name>
<feature type="domain" description="RNA 2-O ribose methyltransferase substrate binding" evidence="7">
    <location>
        <begin position="5"/>
        <end position="91"/>
    </location>
</feature>
<dbReference type="InterPro" id="IPR029026">
    <property type="entry name" value="tRNA_m1G_MTases_N"/>
</dbReference>
<keyword evidence="9" id="KW-1185">Reference proteome</keyword>
<dbReference type="Proteomes" id="UP000193411">
    <property type="component" value="Unassembled WGS sequence"/>
</dbReference>
<organism evidence="8 9">
    <name type="scientific">Catenaria anguillulae PL171</name>
    <dbReference type="NCBI Taxonomy" id="765915"/>
    <lineage>
        <taxon>Eukaryota</taxon>
        <taxon>Fungi</taxon>
        <taxon>Fungi incertae sedis</taxon>
        <taxon>Blastocladiomycota</taxon>
        <taxon>Blastocladiomycetes</taxon>
        <taxon>Blastocladiales</taxon>
        <taxon>Catenariaceae</taxon>
        <taxon>Catenaria</taxon>
    </lineage>
</organism>
<evidence type="ECO:0000256" key="6">
    <source>
        <dbReference type="ARBA" id="ARBA00034881"/>
    </source>
</evidence>
<dbReference type="GO" id="GO:0003723">
    <property type="term" value="F:RNA binding"/>
    <property type="evidence" value="ECO:0007669"/>
    <property type="project" value="InterPro"/>
</dbReference>
<dbReference type="SUPFAM" id="SSF55315">
    <property type="entry name" value="L30e-like"/>
    <property type="match status" value="1"/>
</dbReference>